<accession>A0A1B7WZC1</accession>
<evidence type="ECO:0000313" key="2">
    <source>
        <dbReference type="Proteomes" id="UP000092093"/>
    </source>
</evidence>
<dbReference type="EMBL" id="LJOW01000105">
    <property type="protein sequence ID" value="OBQ42443.1"/>
    <property type="molecule type" value="Genomic_DNA"/>
</dbReference>
<dbReference type="Proteomes" id="UP000092093">
    <property type="component" value="Unassembled WGS sequence"/>
</dbReference>
<evidence type="ECO:0000313" key="1">
    <source>
        <dbReference type="EMBL" id="OBQ42443.1"/>
    </source>
</evidence>
<gene>
    <name evidence="1" type="ORF">AN484_17770</name>
</gene>
<organism evidence="1 2">
    <name type="scientific">Aphanizomenon flos-aquae WA102</name>
    <dbReference type="NCBI Taxonomy" id="1710896"/>
    <lineage>
        <taxon>Bacteria</taxon>
        <taxon>Bacillati</taxon>
        <taxon>Cyanobacteriota</taxon>
        <taxon>Cyanophyceae</taxon>
        <taxon>Nostocales</taxon>
        <taxon>Aphanizomenonaceae</taxon>
        <taxon>Aphanizomenon</taxon>
    </lineage>
</organism>
<dbReference type="AlphaFoldDB" id="A0A1B7WZC1"/>
<name>A0A1B7WZC1_APHFL</name>
<reference evidence="1 2" key="1">
    <citation type="submission" date="2015-09" db="EMBL/GenBank/DDBJ databases">
        <title>Aphanizomenon flos-aquae WA102.</title>
        <authorList>
            <person name="Driscoll C."/>
        </authorList>
    </citation>
    <scope>NUCLEOTIDE SEQUENCE [LARGE SCALE GENOMIC DNA]</scope>
    <source>
        <strain evidence="1">WA102</strain>
    </source>
</reference>
<sequence length="71" mass="8328">MKNVCEYAKEIFAKMVELGNQKNWTFWMSDQSQTKQLLGEAVKACHLEVEFSEDQELYEGDIQWLIQNAPD</sequence>
<comment type="caution">
    <text evidence="1">The sequence shown here is derived from an EMBL/GenBank/DDBJ whole genome shotgun (WGS) entry which is preliminary data.</text>
</comment>
<proteinExistence type="predicted"/>
<protein>
    <submittedName>
        <fullName evidence="1">Uncharacterized protein</fullName>
    </submittedName>
</protein>